<dbReference type="InterPro" id="IPR000192">
    <property type="entry name" value="Aminotrans_V_dom"/>
</dbReference>
<reference evidence="2" key="1">
    <citation type="submission" date="2019-08" db="EMBL/GenBank/DDBJ databases">
        <authorList>
            <person name="Kucharzyk K."/>
            <person name="Murdoch R.W."/>
            <person name="Higgins S."/>
            <person name="Loffler F."/>
        </authorList>
    </citation>
    <scope>NUCLEOTIDE SEQUENCE</scope>
</reference>
<accession>A0A645DVA1</accession>
<dbReference type="InterPro" id="IPR015422">
    <property type="entry name" value="PyrdxlP-dep_Trfase_small"/>
</dbReference>
<evidence type="ECO:0000259" key="1">
    <source>
        <dbReference type="Pfam" id="PF00266"/>
    </source>
</evidence>
<proteinExistence type="predicted"/>
<dbReference type="SUPFAM" id="SSF53383">
    <property type="entry name" value="PLP-dependent transferases"/>
    <property type="match status" value="1"/>
</dbReference>
<comment type="caution">
    <text evidence="2">The sequence shown here is derived from an EMBL/GenBank/DDBJ whole genome shotgun (WGS) entry which is preliminary data.</text>
</comment>
<gene>
    <name evidence="2" type="ORF">SDC9_140567</name>
</gene>
<protein>
    <recommendedName>
        <fullName evidence="1">Aminotransferase class V domain-containing protein</fullName>
    </recommendedName>
</protein>
<feature type="domain" description="Aminotransferase class V" evidence="1">
    <location>
        <begin position="6"/>
        <end position="47"/>
    </location>
</feature>
<name>A0A645DVA1_9ZZZZ</name>
<dbReference type="Pfam" id="PF00266">
    <property type="entry name" value="Aminotran_5"/>
    <property type="match status" value="1"/>
</dbReference>
<dbReference type="InterPro" id="IPR015424">
    <property type="entry name" value="PyrdxlP-dep_Trfase"/>
</dbReference>
<dbReference type="Gene3D" id="3.90.1150.10">
    <property type="entry name" value="Aspartate Aminotransferase, domain 1"/>
    <property type="match status" value="1"/>
</dbReference>
<evidence type="ECO:0000313" key="2">
    <source>
        <dbReference type="EMBL" id="MPM93430.1"/>
    </source>
</evidence>
<organism evidence="2">
    <name type="scientific">bioreactor metagenome</name>
    <dbReference type="NCBI Taxonomy" id="1076179"/>
    <lineage>
        <taxon>unclassified sequences</taxon>
        <taxon>metagenomes</taxon>
        <taxon>ecological metagenomes</taxon>
    </lineage>
</organism>
<dbReference type="AlphaFoldDB" id="A0A645DVA1"/>
<sequence>MLDVDYSIAVRTGLQCAPKVHENIGTFDMHGTVRMSIGAFTTESEVDSAIEAVKEIASIKN</sequence>
<dbReference type="EMBL" id="VSSQ01040233">
    <property type="protein sequence ID" value="MPM93430.1"/>
    <property type="molecule type" value="Genomic_DNA"/>
</dbReference>